<evidence type="ECO:0000313" key="2">
    <source>
        <dbReference type="EMBL" id="CZS91239.1"/>
    </source>
</evidence>
<evidence type="ECO:0000256" key="1">
    <source>
        <dbReference type="SAM" id="MobiDB-lite"/>
    </source>
</evidence>
<feature type="compositionally biased region" description="Basic and acidic residues" evidence="1">
    <location>
        <begin position="68"/>
        <end position="82"/>
    </location>
</feature>
<protein>
    <submittedName>
        <fullName evidence="2">Uncharacterized protein</fullName>
    </submittedName>
</protein>
<name>A0A1E1JZK9_9HELO</name>
<reference evidence="3" key="1">
    <citation type="submission" date="2016-03" db="EMBL/GenBank/DDBJ databases">
        <authorList>
            <person name="Ploux O."/>
        </authorList>
    </citation>
    <scope>NUCLEOTIDE SEQUENCE [LARGE SCALE GENOMIC DNA]</scope>
    <source>
        <strain evidence="3">UK7</strain>
    </source>
</reference>
<dbReference type="EMBL" id="FJUW01000004">
    <property type="protein sequence ID" value="CZS91239.1"/>
    <property type="molecule type" value="Genomic_DNA"/>
</dbReference>
<sequence>MSIEAVILRLMVPLLCTLHILQLLSTRMSTIVMVMNVICWLPAYTSYWGERYQTNDTIVCHCMNAEDTSGRESGSRKEDRISYSEQSNQSTFPDTDQHLEALKRSPGRIAESENAASKLAALIQEKVELEYELAESSILEYKRSETKRAALKILLEGMRWESDDSERRMHRMGGETLQSLKVEIEALKLEILRDKRRSSETTLVCESGS</sequence>
<feature type="compositionally biased region" description="Polar residues" evidence="1">
    <location>
        <begin position="83"/>
        <end position="94"/>
    </location>
</feature>
<dbReference type="Proteomes" id="UP000178129">
    <property type="component" value="Unassembled WGS sequence"/>
</dbReference>
<feature type="region of interest" description="Disordered" evidence="1">
    <location>
        <begin position="67"/>
        <end position="96"/>
    </location>
</feature>
<comment type="caution">
    <text evidence="2">The sequence shown here is derived from an EMBL/GenBank/DDBJ whole genome shotgun (WGS) entry which is preliminary data.</text>
</comment>
<keyword evidence="3" id="KW-1185">Reference proteome</keyword>
<accession>A0A1E1JZK9</accession>
<dbReference type="InParanoid" id="A0A1E1JZK9"/>
<organism evidence="2 3">
    <name type="scientific">Rhynchosporium graminicola</name>
    <dbReference type="NCBI Taxonomy" id="2792576"/>
    <lineage>
        <taxon>Eukaryota</taxon>
        <taxon>Fungi</taxon>
        <taxon>Dikarya</taxon>
        <taxon>Ascomycota</taxon>
        <taxon>Pezizomycotina</taxon>
        <taxon>Leotiomycetes</taxon>
        <taxon>Helotiales</taxon>
        <taxon>Ploettnerulaceae</taxon>
        <taxon>Rhynchosporium</taxon>
    </lineage>
</organism>
<evidence type="ECO:0000313" key="3">
    <source>
        <dbReference type="Proteomes" id="UP000178129"/>
    </source>
</evidence>
<dbReference type="AlphaFoldDB" id="A0A1E1JZK9"/>
<proteinExistence type="predicted"/>
<gene>
    <name evidence="2" type="ORF">RCO7_01506</name>
</gene>